<dbReference type="NCBIfam" id="TIGR02644">
    <property type="entry name" value="Y_phosphoryl"/>
    <property type="match status" value="1"/>
</dbReference>
<name>A0ABQ5QFD7_9BACT</name>
<dbReference type="Gene3D" id="1.20.970.10">
    <property type="entry name" value="Transferase, Pyrimidine Nucleoside Phosphorylase, Chain C"/>
    <property type="match status" value="1"/>
</dbReference>
<evidence type="ECO:0000256" key="5">
    <source>
        <dbReference type="ARBA" id="ARBA00022679"/>
    </source>
</evidence>
<dbReference type="Gene3D" id="3.40.1030.10">
    <property type="entry name" value="Nucleoside phosphorylase/phosphoribosyltransferase catalytic domain"/>
    <property type="match status" value="1"/>
</dbReference>
<comment type="caution">
    <text evidence="8">The sequence shown here is derived from an EMBL/GenBank/DDBJ whole genome shotgun (WGS) entry which is preliminary data.</text>
</comment>
<proteinExistence type="inferred from homology"/>
<comment type="subunit">
    <text evidence="2">Homodimer.</text>
</comment>
<sequence>MRMYDLIYTKKLGGALSPEQIAFWVKGAADGSIPDEQSASLLMAICWRGMSTEETLALTLAMRDSGKRLDLSSVPGLKVDKHSTGGVGDKTTLILGPIVAACGVPCPMFSGRGLGHTGGTVDKFAAIPGLKVELSEAEFVRSLAETRFANSAQTADIAPADKKLYALRDVTATVESIPLITASIMSKKLAGGADALVLDVKCGPTAFMKTLEDARALAQSMVDVGTAHGMQIRALITRMDAPLGWAIGNALEVMESVEILRGEHGDSELAQMSFRLAAEMLIMGGAAKTLTEAQAKVQACIQDGSALETLRRFVTLNGGDARALDDFTRLPQAGQVVEIRAEQAGTLAAIDGRALGILAMDLGAGRRDRNDILDLGVGIRVHATVGSKIEKNDLLFTVYAKRETLVASSPYLKTIEVINVPAPEVPWLLDAIGCRP</sequence>
<evidence type="ECO:0000313" key="8">
    <source>
        <dbReference type="EMBL" id="GLH73522.1"/>
    </source>
</evidence>
<evidence type="ECO:0000256" key="2">
    <source>
        <dbReference type="ARBA" id="ARBA00011738"/>
    </source>
</evidence>
<dbReference type="Pfam" id="PF00591">
    <property type="entry name" value="Glycos_transf_3"/>
    <property type="match status" value="1"/>
</dbReference>
<comment type="catalytic activity">
    <reaction evidence="6">
        <text>thymidine + phosphate = 2-deoxy-alpha-D-ribose 1-phosphate + thymine</text>
        <dbReference type="Rhea" id="RHEA:16037"/>
        <dbReference type="ChEBI" id="CHEBI:17748"/>
        <dbReference type="ChEBI" id="CHEBI:17821"/>
        <dbReference type="ChEBI" id="CHEBI:43474"/>
        <dbReference type="ChEBI" id="CHEBI:57259"/>
        <dbReference type="EC" id="2.4.2.4"/>
    </reaction>
</comment>
<dbReference type="EMBL" id="BSDE01000003">
    <property type="protein sequence ID" value="GLH73522.1"/>
    <property type="molecule type" value="Genomic_DNA"/>
</dbReference>
<evidence type="ECO:0000313" key="9">
    <source>
        <dbReference type="Proteomes" id="UP001165069"/>
    </source>
</evidence>
<evidence type="ECO:0000256" key="3">
    <source>
        <dbReference type="ARBA" id="ARBA00011892"/>
    </source>
</evidence>
<dbReference type="InterPro" id="IPR013102">
    <property type="entry name" value="PYNP_C"/>
</dbReference>
<gene>
    <name evidence="8" type="primary">pdp</name>
    <name evidence="8" type="ORF">GETHLI_20240</name>
</gene>
<dbReference type="SUPFAM" id="SSF52418">
    <property type="entry name" value="Nucleoside phosphorylase/phosphoribosyltransferase catalytic domain"/>
    <property type="match status" value="1"/>
</dbReference>
<dbReference type="PANTHER" id="PTHR10515">
    <property type="entry name" value="THYMIDINE PHOSPHORYLASE"/>
    <property type="match status" value="1"/>
</dbReference>
<dbReference type="Pfam" id="PF07831">
    <property type="entry name" value="PYNP_C"/>
    <property type="match status" value="1"/>
</dbReference>
<dbReference type="SMART" id="SM00941">
    <property type="entry name" value="PYNP_C"/>
    <property type="match status" value="1"/>
</dbReference>
<evidence type="ECO:0000259" key="7">
    <source>
        <dbReference type="SMART" id="SM00941"/>
    </source>
</evidence>
<dbReference type="InterPro" id="IPR036566">
    <property type="entry name" value="PYNP-like_C_sf"/>
</dbReference>
<dbReference type="SUPFAM" id="SSF54680">
    <property type="entry name" value="Pyrimidine nucleoside phosphorylase C-terminal domain"/>
    <property type="match status" value="1"/>
</dbReference>
<dbReference type="InterPro" id="IPR000053">
    <property type="entry name" value="Thymidine/pyrmidine_PPase"/>
</dbReference>
<dbReference type="InterPro" id="IPR017459">
    <property type="entry name" value="Glycosyl_Trfase_fam3_N_dom"/>
</dbReference>
<dbReference type="NCBIfam" id="NF004490">
    <property type="entry name" value="PRK05820.1"/>
    <property type="match status" value="1"/>
</dbReference>
<feature type="domain" description="Pyrimidine nucleoside phosphorylase C-terminal" evidence="7">
    <location>
        <begin position="346"/>
        <end position="418"/>
    </location>
</feature>
<dbReference type="RefSeq" id="WP_285574763.1">
    <property type="nucleotide sequence ID" value="NZ_BSDE01000003.1"/>
</dbReference>
<keyword evidence="9" id="KW-1185">Reference proteome</keyword>
<keyword evidence="5" id="KW-0808">Transferase</keyword>
<keyword evidence="4" id="KW-0328">Glycosyltransferase</keyword>
<organism evidence="8 9">
    <name type="scientific">Geothrix limicola</name>
    <dbReference type="NCBI Taxonomy" id="2927978"/>
    <lineage>
        <taxon>Bacteria</taxon>
        <taxon>Pseudomonadati</taxon>
        <taxon>Acidobacteriota</taxon>
        <taxon>Holophagae</taxon>
        <taxon>Holophagales</taxon>
        <taxon>Holophagaceae</taxon>
        <taxon>Geothrix</taxon>
    </lineage>
</organism>
<dbReference type="Gene3D" id="3.90.1170.30">
    <property type="entry name" value="Pyrimidine nucleoside phosphorylase-like, C-terminal domain"/>
    <property type="match status" value="1"/>
</dbReference>
<protein>
    <recommendedName>
        <fullName evidence="3">thymidine phosphorylase</fullName>
        <ecNumber evidence="3">2.4.2.4</ecNumber>
    </recommendedName>
</protein>
<evidence type="ECO:0000256" key="4">
    <source>
        <dbReference type="ARBA" id="ARBA00022676"/>
    </source>
</evidence>
<dbReference type="PANTHER" id="PTHR10515:SF0">
    <property type="entry name" value="THYMIDINE PHOSPHORYLASE"/>
    <property type="match status" value="1"/>
</dbReference>
<reference evidence="8 9" key="1">
    <citation type="journal article" date="2023" name="Antonie Van Leeuwenhoek">
        <title>Mesoterricola silvestris gen. nov., sp. nov., Mesoterricola sediminis sp. nov., Geothrix oryzae sp. nov., Geothrix edaphica sp. nov., Geothrix rubra sp. nov., and Geothrix limicola sp. nov., six novel members of Acidobacteriota isolated from soils.</title>
        <authorList>
            <person name="Itoh H."/>
            <person name="Sugisawa Y."/>
            <person name="Mise K."/>
            <person name="Xu Z."/>
            <person name="Kuniyasu M."/>
            <person name="Ushijima N."/>
            <person name="Kawano K."/>
            <person name="Kobayashi E."/>
            <person name="Shiratori Y."/>
            <person name="Masuda Y."/>
            <person name="Senoo K."/>
        </authorList>
    </citation>
    <scope>NUCLEOTIDE SEQUENCE [LARGE SCALE GENOMIC DNA]</scope>
    <source>
        <strain evidence="8 9">Red804</strain>
    </source>
</reference>
<evidence type="ECO:0000256" key="1">
    <source>
        <dbReference type="ARBA" id="ARBA00006915"/>
    </source>
</evidence>
<dbReference type="Proteomes" id="UP001165069">
    <property type="component" value="Unassembled WGS sequence"/>
</dbReference>
<dbReference type="InterPro" id="IPR018090">
    <property type="entry name" value="Pyrmidine_PPas_bac/euk"/>
</dbReference>
<comment type="similarity">
    <text evidence="1">Belongs to the thymidine/pyrimidine-nucleoside phosphorylase family.</text>
</comment>
<evidence type="ECO:0000256" key="6">
    <source>
        <dbReference type="ARBA" id="ARBA00048550"/>
    </source>
</evidence>
<dbReference type="SUPFAM" id="SSF47648">
    <property type="entry name" value="Nucleoside phosphorylase/phosphoribosyltransferase N-terminal domain"/>
    <property type="match status" value="1"/>
</dbReference>
<dbReference type="EC" id="2.4.2.4" evidence="3"/>
<dbReference type="InterPro" id="IPR035902">
    <property type="entry name" value="Nuc_phospho_transferase"/>
</dbReference>
<dbReference type="InterPro" id="IPR036320">
    <property type="entry name" value="Glycosyl_Trfase_fam3_N_dom_sf"/>
</dbReference>
<dbReference type="PIRSF" id="PIRSF000478">
    <property type="entry name" value="TP_PyNP"/>
    <property type="match status" value="1"/>
</dbReference>
<dbReference type="InterPro" id="IPR000312">
    <property type="entry name" value="Glycosyl_Trfase_fam3"/>
</dbReference>
<dbReference type="Pfam" id="PF02885">
    <property type="entry name" value="Glycos_trans_3N"/>
    <property type="match status" value="1"/>
</dbReference>
<accession>A0ABQ5QFD7</accession>